<dbReference type="Proteomes" id="UP001153321">
    <property type="component" value="Chromosome 3"/>
</dbReference>
<dbReference type="EMBL" id="LR824534">
    <property type="protein sequence ID" value="CAH1643348.1"/>
    <property type="molecule type" value="Genomic_DNA"/>
</dbReference>
<proteinExistence type="predicted"/>
<evidence type="ECO:0000313" key="1">
    <source>
        <dbReference type="EMBL" id="CAH1643348.1"/>
    </source>
</evidence>
<name>A0A9P0IAW9_SPOLI</name>
<dbReference type="AlphaFoldDB" id="A0A9P0IAW9"/>
<keyword evidence="2" id="KW-1185">Reference proteome</keyword>
<sequence length="100" mass="11343">MPNFNPFSLKLTKLHTNFHPLFYPLGGINNQNPFLGDTYVITSVCVSNFNPIGAKPTKFHTNFYPLFYPLGDGNDQNPFLAYVITSTCMPNFSPIRPIVW</sequence>
<gene>
    <name evidence="1" type="ORF">SPLIT_LOCUS8703</name>
</gene>
<accession>A0A9P0IAW9</accession>
<organism evidence="1 2">
    <name type="scientific">Spodoptera littoralis</name>
    <name type="common">Egyptian cotton leafworm</name>
    <dbReference type="NCBI Taxonomy" id="7109"/>
    <lineage>
        <taxon>Eukaryota</taxon>
        <taxon>Metazoa</taxon>
        <taxon>Ecdysozoa</taxon>
        <taxon>Arthropoda</taxon>
        <taxon>Hexapoda</taxon>
        <taxon>Insecta</taxon>
        <taxon>Pterygota</taxon>
        <taxon>Neoptera</taxon>
        <taxon>Endopterygota</taxon>
        <taxon>Lepidoptera</taxon>
        <taxon>Glossata</taxon>
        <taxon>Ditrysia</taxon>
        <taxon>Noctuoidea</taxon>
        <taxon>Noctuidae</taxon>
        <taxon>Amphipyrinae</taxon>
        <taxon>Spodoptera</taxon>
    </lineage>
</organism>
<protein>
    <submittedName>
        <fullName evidence="1">Uncharacterized protein</fullName>
    </submittedName>
</protein>
<reference evidence="1" key="1">
    <citation type="submission" date="2022-02" db="EMBL/GenBank/DDBJ databases">
        <authorList>
            <person name="King R."/>
        </authorList>
    </citation>
    <scope>NUCLEOTIDE SEQUENCE</scope>
</reference>
<evidence type="ECO:0000313" key="2">
    <source>
        <dbReference type="Proteomes" id="UP001153321"/>
    </source>
</evidence>